<dbReference type="Proteomes" id="UP001057402">
    <property type="component" value="Chromosome 6"/>
</dbReference>
<name>A0ACB9QRB4_9MYRT</name>
<keyword evidence="2" id="KW-1185">Reference proteome</keyword>
<organism evidence="1 2">
    <name type="scientific">Melastoma candidum</name>
    <dbReference type="NCBI Taxonomy" id="119954"/>
    <lineage>
        <taxon>Eukaryota</taxon>
        <taxon>Viridiplantae</taxon>
        <taxon>Streptophyta</taxon>
        <taxon>Embryophyta</taxon>
        <taxon>Tracheophyta</taxon>
        <taxon>Spermatophyta</taxon>
        <taxon>Magnoliopsida</taxon>
        <taxon>eudicotyledons</taxon>
        <taxon>Gunneridae</taxon>
        <taxon>Pentapetalae</taxon>
        <taxon>rosids</taxon>
        <taxon>malvids</taxon>
        <taxon>Myrtales</taxon>
        <taxon>Melastomataceae</taxon>
        <taxon>Melastomatoideae</taxon>
        <taxon>Melastomateae</taxon>
        <taxon>Melastoma</taxon>
    </lineage>
</organism>
<sequence>MSSGGRRGGGGGGGDGARVPTLEEVRRTIQNIRETTGKQHSDEEVYTILEECSMDPNETAQKLLYLDTFHEVKSKRERRREISVRSPESGPGRGVKGNRHPRLNHVSSGGGKIAVSQREKVGNSLEKGQLSATSFPQKGKATTPSHVPRATAPLQNGLYGLSNGSSLQGSMPSSSSGAKVTSGTSAWKEVLTPQASHSETKDDSSRIISNSLTEDFEGITGAAENQTVSATLVSGFGFATATGAQSQLGTDSLEQKAQAKLIISEKPPLIQSAEVQKIQGTHGLKSPSSADHGDFAAKAPLEKESSLARDTSDPVKVVASKVAELTVDASSRFPSSSRIYDGQPVTFPNHFKVPEALKNGLTFGSFDLGLGAKTDISNGITSDDKSSFGVDSSAGSDLTVQEPFPSFCSEVGGISEQHEDLSLLLKKDQKSLENQVLVDNGPIYDPGALNLISDVPQNHVIEEVHASGFGLVPSIMGTQVQPEGLDTQARDTLHPSTFALQNGNASTMSSPSPTPVPPLQSSIVSPQPIPVFRQPSFPLNYFIYGPYISPFYLPTVPQLINPNGFTQQSSAGNLYPSPVITAQGIKYPFPSFKPGSNTAPFGIPSAFGAYGTAALGFTPGQAVVPGNSPSNEEISSQLKENHAHSNAAPTSEVSTIWVPPLLGQDPTSLQVSSLYNLPQGPHVALSPAQAGHVPFGMQNMAAPSNVHPLLQQPQSGAIESPGPTSGAYPHPQHGQMNWNTNF</sequence>
<gene>
    <name evidence="1" type="ORF">MLD38_022111</name>
</gene>
<protein>
    <submittedName>
        <fullName evidence="1">Uncharacterized protein</fullName>
    </submittedName>
</protein>
<proteinExistence type="predicted"/>
<evidence type="ECO:0000313" key="2">
    <source>
        <dbReference type="Proteomes" id="UP001057402"/>
    </source>
</evidence>
<accession>A0ACB9QRB4</accession>
<dbReference type="EMBL" id="CM042885">
    <property type="protein sequence ID" value="KAI4366203.1"/>
    <property type="molecule type" value="Genomic_DNA"/>
</dbReference>
<comment type="caution">
    <text evidence="1">The sequence shown here is derived from an EMBL/GenBank/DDBJ whole genome shotgun (WGS) entry which is preliminary data.</text>
</comment>
<reference evidence="2" key="1">
    <citation type="journal article" date="2023" name="Front. Plant Sci.">
        <title>Chromosomal-level genome assembly of Melastoma candidum provides insights into trichome evolution.</title>
        <authorList>
            <person name="Zhong Y."/>
            <person name="Wu W."/>
            <person name="Sun C."/>
            <person name="Zou P."/>
            <person name="Liu Y."/>
            <person name="Dai S."/>
            <person name="Zhou R."/>
        </authorList>
    </citation>
    <scope>NUCLEOTIDE SEQUENCE [LARGE SCALE GENOMIC DNA]</scope>
</reference>
<evidence type="ECO:0000313" key="1">
    <source>
        <dbReference type="EMBL" id="KAI4366203.1"/>
    </source>
</evidence>